<dbReference type="KEGG" id="cni:Calni_0556"/>
<dbReference type="EC" id="3.6.1.9" evidence="4"/>
<comment type="subcellular location">
    <subcellularLocation>
        <location evidence="4">Cytoplasm</location>
    </subcellularLocation>
</comment>
<dbReference type="InterPro" id="IPR003697">
    <property type="entry name" value="Maf-like"/>
</dbReference>
<organism evidence="5 6">
    <name type="scientific">Calditerrivibrio nitroreducens (strain DSM 19672 / NBRC 101217 / Yu37-1)</name>
    <dbReference type="NCBI Taxonomy" id="768670"/>
    <lineage>
        <taxon>Bacteria</taxon>
        <taxon>Pseudomonadati</taxon>
        <taxon>Deferribacterota</taxon>
        <taxon>Deferribacteres</taxon>
        <taxon>Deferribacterales</taxon>
        <taxon>Calditerrivibrionaceae</taxon>
    </lineage>
</organism>
<dbReference type="HAMAP" id="MF_00528">
    <property type="entry name" value="Maf"/>
    <property type="match status" value="1"/>
</dbReference>
<dbReference type="Proteomes" id="UP000007039">
    <property type="component" value="Chromosome"/>
</dbReference>
<comment type="cofactor">
    <cofactor evidence="1 4">
        <name>a divalent metal cation</name>
        <dbReference type="ChEBI" id="CHEBI:60240"/>
    </cofactor>
</comment>
<dbReference type="Pfam" id="PF02545">
    <property type="entry name" value="Maf"/>
    <property type="match status" value="1"/>
</dbReference>
<feature type="site" description="Important for substrate specificity" evidence="4">
    <location>
        <position position="155"/>
    </location>
</feature>
<dbReference type="GO" id="GO:0005737">
    <property type="term" value="C:cytoplasm"/>
    <property type="evidence" value="ECO:0007669"/>
    <property type="project" value="UniProtKB-SubCell"/>
</dbReference>
<comment type="catalytic activity">
    <reaction evidence="4">
        <text>UTP + H2O = UMP + diphosphate + H(+)</text>
        <dbReference type="Rhea" id="RHEA:29395"/>
        <dbReference type="ChEBI" id="CHEBI:15377"/>
        <dbReference type="ChEBI" id="CHEBI:15378"/>
        <dbReference type="ChEBI" id="CHEBI:33019"/>
        <dbReference type="ChEBI" id="CHEBI:46398"/>
        <dbReference type="ChEBI" id="CHEBI:57865"/>
        <dbReference type="EC" id="3.6.1.9"/>
    </reaction>
</comment>
<keyword evidence="3 4" id="KW-0546">Nucleotide metabolism</keyword>
<reference key="1">
    <citation type="submission" date="2010-11" db="EMBL/GenBank/DDBJ databases">
        <title>The complete genome of chromosome of Calditerrivibrio nitroreducens DSM 19672.</title>
        <authorList>
            <consortium name="US DOE Joint Genome Institute (JGI-PGF)"/>
            <person name="Lucas S."/>
            <person name="Copeland A."/>
            <person name="Lapidus A."/>
            <person name="Bruce D."/>
            <person name="Goodwin L."/>
            <person name="Pitluck S."/>
            <person name="Kyrpides N."/>
            <person name="Mavromatis K."/>
            <person name="Ivanova N."/>
            <person name="Mikhailova N."/>
            <person name="Zeytun A."/>
            <person name="Brettin T."/>
            <person name="Detter J.C."/>
            <person name="Tapia R."/>
            <person name="Han C."/>
            <person name="Land M."/>
            <person name="Hauser L."/>
            <person name="Markowitz V."/>
            <person name="Cheng J.-F."/>
            <person name="Hugenholtz P."/>
            <person name="Woyke T."/>
            <person name="Wu D."/>
            <person name="Spring S."/>
            <person name="Schroeder M."/>
            <person name="Brambilla E."/>
            <person name="Klenk H.-P."/>
            <person name="Eisen J.A."/>
        </authorList>
    </citation>
    <scope>NUCLEOTIDE SEQUENCE [LARGE SCALE GENOMIC DNA]</scope>
    <source>
        <strain>DSM 19672</strain>
    </source>
</reference>
<dbReference type="PIRSF" id="PIRSF006305">
    <property type="entry name" value="Maf"/>
    <property type="match status" value="1"/>
</dbReference>
<evidence type="ECO:0000313" key="6">
    <source>
        <dbReference type="Proteomes" id="UP000007039"/>
    </source>
</evidence>
<dbReference type="NCBIfam" id="TIGR00172">
    <property type="entry name" value="maf"/>
    <property type="match status" value="1"/>
</dbReference>
<evidence type="ECO:0000256" key="4">
    <source>
        <dbReference type="HAMAP-Rule" id="MF_00528"/>
    </source>
</evidence>
<proteinExistence type="inferred from homology"/>
<dbReference type="SUPFAM" id="SSF52972">
    <property type="entry name" value="ITPase-like"/>
    <property type="match status" value="1"/>
</dbReference>
<feature type="site" description="Important for substrate specificity" evidence="4">
    <location>
        <position position="71"/>
    </location>
</feature>
<name>E4TFD0_CALNY</name>
<evidence type="ECO:0000313" key="5">
    <source>
        <dbReference type="EMBL" id="ADR18469.1"/>
    </source>
</evidence>
<dbReference type="GO" id="GO:0009117">
    <property type="term" value="P:nucleotide metabolic process"/>
    <property type="evidence" value="ECO:0007669"/>
    <property type="project" value="UniProtKB-KW"/>
</dbReference>
<evidence type="ECO:0000256" key="2">
    <source>
        <dbReference type="ARBA" id="ARBA00022801"/>
    </source>
</evidence>
<keyword evidence="4" id="KW-0963">Cytoplasm</keyword>
<reference evidence="5 6" key="2">
    <citation type="journal article" date="2011" name="Stand. Genomic Sci.">
        <title>Complete genome sequence of Calditerrivibrio nitroreducens type strain (Yu37-1).</title>
        <authorList>
            <person name="Pitluck S."/>
            <person name="Sikorski J."/>
            <person name="Zeytun A."/>
            <person name="Lapidus A."/>
            <person name="Nolan M."/>
            <person name="Lucas S."/>
            <person name="Hammon N."/>
            <person name="Deshpande S."/>
            <person name="Cheng J.F."/>
            <person name="Tapia R."/>
            <person name="Han C."/>
            <person name="Goodwin L."/>
            <person name="Liolios K."/>
            <person name="Pagani I."/>
            <person name="Ivanova N."/>
            <person name="Mavromatis K."/>
            <person name="Pati A."/>
            <person name="Chen A."/>
            <person name="Palaniappan K."/>
            <person name="Hauser L."/>
            <person name="Chang Y.J."/>
            <person name="Jeffries C.D."/>
            <person name="Detter J.C."/>
            <person name="Brambilla E."/>
            <person name="Djao O.D."/>
            <person name="Rohde M."/>
            <person name="Spring S."/>
            <person name="Goker M."/>
            <person name="Woyke T."/>
            <person name="Bristow J."/>
            <person name="Eisen J.A."/>
            <person name="Markowitz V."/>
            <person name="Hugenholtz P."/>
            <person name="Kyrpides N.C."/>
            <person name="Klenk H.P."/>
            <person name="Land M."/>
        </authorList>
    </citation>
    <scope>NUCLEOTIDE SEQUENCE [LARGE SCALE GENOMIC DNA]</scope>
    <source>
        <strain evidence="6">DSM 19672 / NBRC 101217 / Yu37-1</strain>
    </source>
</reference>
<feature type="active site" description="Proton acceptor" evidence="4">
    <location>
        <position position="70"/>
    </location>
</feature>
<comment type="similarity">
    <text evidence="4">Belongs to the Maf family. YhdE subfamily.</text>
</comment>
<dbReference type="EMBL" id="CP002347">
    <property type="protein sequence ID" value="ADR18469.1"/>
    <property type="molecule type" value="Genomic_DNA"/>
</dbReference>
<dbReference type="GO" id="GO:0036218">
    <property type="term" value="F:dTTP diphosphatase activity"/>
    <property type="evidence" value="ECO:0007669"/>
    <property type="project" value="RHEA"/>
</dbReference>
<dbReference type="STRING" id="768670.Calni_0556"/>
<dbReference type="eggNOG" id="COG0424">
    <property type="taxonomic scope" value="Bacteria"/>
</dbReference>
<gene>
    <name evidence="5" type="ordered locus">Calni_0556</name>
</gene>
<dbReference type="OrthoDB" id="9807767at2"/>
<comment type="function">
    <text evidence="4">Nucleoside triphosphate pyrophosphatase that hydrolyzes dTTP and UTP. May have a dual role in cell division arrest and in preventing the incorporation of modified nucleotides into cellular nucleic acids.</text>
</comment>
<sequence precursor="true">MYQKIILASGSPRRRELFARLGINFQYTTSATKEEFNETEPIEQQVMKVAAMKAYDVARIYDEAFIVGADTIVYCENRILGKPKDVKDAQDMLNFLSGKMHEVITGVAVINKNHKIHEQFYDKTEVYFKKLNNEMINWYIDSEEPMDKAGAYAIQGKGSLFVEKIVGNYDTVVGLPVGKLLEVFAKLGIKPYGGFHEL</sequence>
<protein>
    <recommendedName>
        <fullName evidence="4">dTTP/UTP pyrophosphatase</fullName>
        <shortName evidence="4">dTTPase/UTPase</shortName>
        <ecNumber evidence="4">3.6.1.9</ecNumber>
    </recommendedName>
    <alternativeName>
        <fullName evidence="4">Nucleoside triphosphate pyrophosphatase</fullName>
    </alternativeName>
    <alternativeName>
        <fullName evidence="4">Nucleotide pyrophosphatase</fullName>
        <shortName evidence="4">Nucleotide PPase</shortName>
    </alternativeName>
</protein>
<dbReference type="InterPro" id="IPR029001">
    <property type="entry name" value="ITPase-like_fam"/>
</dbReference>
<dbReference type="HOGENOM" id="CLU_040416_0_0_0"/>
<evidence type="ECO:0000256" key="3">
    <source>
        <dbReference type="ARBA" id="ARBA00023080"/>
    </source>
</evidence>
<dbReference type="GO" id="GO:0036221">
    <property type="term" value="F:UTP diphosphatase activity"/>
    <property type="evidence" value="ECO:0007669"/>
    <property type="project" value="RHEA"/>
</dbReference>
<dbReference type="RefSeq" id="WP_013450682.1">
    <property type="nucleotide sequence ID" value="NC_014758.1"/>
</dbReference>
<dbReference type="PANTHER" id="PTHR43213">
    <property type="entry name" value="BIFUNCTIONAL DTTP/UTP PYROPHOSPHATASE/METHYLTRANSFERASE PROTEIN-RELATED"/>
    <property type="match status" value="1"/>
</dbReference>
<feature type="site" description="Important for substrate specificity" evidence="4">
    <location>
        <position position="13"/>
    </location>
</feature>
<dbReference type="AlphaFoldDB" id="E4TFD0"/>
<keyword evidence="2 4" id="KW-0378">Hydrolase</keyword>
<accession>E4TFD0</accession>
<dbReference type="PANTHER" id="PTHR43213:SF5">
    <property type="entry name" value="BIFUNCTIONAL DTTP_UTP PYROPHOSPHATASE_METHYLTRANSFERASE PROTEIN-RELATED"/>
    <property type="match status" value="1"/>
</dbReference>
<comment type="catalytic activity">
    <reaction evidence="4">
        <text>dTTP + H2O = dTMP + diphosphate + H(+)</text>
        <dbReference type="Rhea" id="RHEA:28534"/>
        <dbReference type="ChEBI" id="CHEBI:15377"/>
        <dbReference type="ChEBI" id="CHEBI:15378"/>
        <dbReference type="ChEBI" id="CHEBI:33019"/>
        <dbReference type="ChEBI" id="CHEBI:37568"/>
        <dbReference type="ChEBI" id="CHEBI:63528"/>
        <dbReference type="EC" id="3.6.1.9"/>
    </reaction>
</comment>
<comment type="caution">
    <text evidence="4">Lacks conserved residue(s) required for the propagation of feature annotation.</text>
</comment>
<dbReference type="CDD" id="cd00555">
    <property type="entry name" value="Maf"/>
    <property type="match status" value="1"/>
</dbReference>
<dbReference type="Gene3D" id="3.90.950.10">
    <property type="match status" value="1"/>
</dbReference>
<evidence type="ECO:0000256" key="1">
    <source>
        <dbReference type="ARBA" id="ARBA00001968"/>
    </source>
</evidence>
<keyword evidence="6" id="KW-1185">Reference proteome</keyword>